<comment type="caution">
    <text evidence="8">The sequence shown here is derived from an EMBL/GenBank/DDBJ whole genome shotgun (WGS) entry which is preliminary data.</text>
</comment>
<comment type="cofactor">
    <cofactor evidence="1">
        <name>Fe cation</name>
        <dbReference type="ChEBI" id="CHEBI:24875"/>
    </cofactor>
</comment>
<evidence type="ECO:0000313" key="9">
    <source>
        <dbReference type="Proteomes" id="UP001154282"/>
    </source>
</evidence>
<dbReference type="Pfam" id="PF14226">
    <property type="entry name" value="DIOX_N"/>
    <property type="match status" value="1"/>
</dbReference>
<dbReference type="FunFam" id="2.60.120.330:FF:000005">
    <property type="entry name" value="1-aminocyclopropane-1-carboxylate oxidase homolog 1"/>
    <property type="match status" value="1"/>
</dbReference>
<dbReference type="Proteomes" id="UP001154282">
    <property type="component" value="Unassembled WGS sequence"/>
</dbReference>
<dbReference type="GO" id="GO:0051213">
    <property type="term" value="F:dioxygenase activity"/>
    <property type="evidence" value="ECO:0007669"/>
    <property type="project" value="UniProtKB-ARBA"/>
</dbReference>
<evidence type="ECO:0000259" key="7">
    <source>
        <dbReference type="PROSITE" id="PS51471"/>
    </source>
</evidence>
<evidence type="ECO:0000313" key="8">
    <source>
        <dbReference type="EMBL" id="CAI0466419.1"/>
    </source>
</evidence>
<dbReference type="PANTHER" id="PTHR10209">
    <property type="entry name" value="OXIDOREDUCTASE, 2OG-FE II OXYGENASE FAMILY PROTEIN"/>
    <property type="match status" value="1"/>
</dbReference>
<dbReference type="SUPFAM" id="SSF51197">
    <property type="entry name" value="Clavaminate synthase-like"/>
    <property type="match status" value="1"/>
</dbReference>
<dbReference type="InterPro" id="IPR027443">
    <property type="entry name" value="IPNS-like_sf"/>
</dbReference>
<dbReference type="InterPro" id="IPR026992">
    <property type="entry name" value="DIOX_N"/>
</dbReference>
<feature type="domain" description="Fe2OG dioxygenase" evidence="7">
    <location>
        <begin position="208"/>
        <end position="316"/>
    </location>
</feature>
<sequence length="370" mass="41396">MAAAYDRLAELKAFDETKAGVKGLADAGITDLPRFFHAPPHLLHGSPAAPADDPSYVFPIIDLDGAWEDPDKRNRIVGEIREASANWGFFHVVNHGVPARVVDEMKAGAHRFFELDVKQKKEYFGRDMTKKVVYNTNFDLYSSPAANWRDTILFHMAPNPPEPEQLPTCCREIVTEFSKEMLNLGDVLFQLLSEALGLRSNHLKEIGCLEGMDTAYNYYPVCPEPELTLGATQHTDTGFITVLAQDDIGGLQVLHRNRWVDVPPMSQGLVVNLGTLLQCKPRFVQVMSNDKFTSVEHRVVLKGAEPRVSAISFFGIGYTLNTRLYGPVEELLSEDNPPKYKKTTIKDLVAHAYKQGLDGTSFLHHLKLMD</sequence>
<reference evidence="8" key="1">
    <citation type="submission" date="2022-08" db="EMBL/GenBank/DDBJ databases">
        <authorList>
            <person name="Gutierrez-Valencia J."/>
        </authorList>
    </citation>
    <scope>NUCLEOTIDE SEQUENCE</scope>
</reference>
<protein>
    <recommendedName>
        <fullName evidence="7">Fe2OG dioxygenase domain-containing protein</fullName>
    </recommendedName>
</protein>
<keyword evidence="4 6" id="KW-0560">Oxidoreductase</keyword>
<dbReference type="Pfam" id="PF03171">
    <property type="entry name" value="2OG-FeII_Oxy"/>
    <property type="match status" value="1"/>
</dbReference>
<dbReference type="EMBL" id="CAMGYJ010000008">
    <property type="protein sequence ID" value="CAI0466419.1"/>
    <property type="molecule type" value="Genomic_DNA"/>
</dbReference>
<evidence type="ECO:0000256" key="1">
    <source>
        <dbReference type="ARBA" id="ARBA00001962"/>
    </source>
</evidence>
<dbReference type="PANTHER" id="PTHR10209:SF791">
    <property type="entry name" value="1-AMINOCYCLOPROPANE-1-CARBOXYLATE OXIDASE HOMOLOG 1"/>
    <property type="match status" value="1"/>
</dbReference>
<proteinExistence type="inferred from homology"/>
<dbReference type="Gene3D" id="2.60.120.330">
    <property type="entry name" value="B-lactam Antibiotic, Isopenicillin N Synthase, Chain"/>
    <property type="match status" value="1"/>
</dbReference>
<dbReference type="AlphaFoldDB" id="A0AAV0P634"/>
<organism evidence="8 9">
    <name type="scientific">Linum tenue</name>
    <dbReference type="NCBI Taxonomy" id="586396"/>
    <lineage>
        <taxon>Eukaryota</taxon>
        <taxon>Viridiplantae</taxon>
        <taxon>Streptophyta</taxon>
        <taxon>Embryophyta</taxon>
        <taxon>Tracheophyta</taxon>
        <taxon>Spermatophyta</taxon>
        <taxon>Magnoliopsida</taxon>
        <taxon>eudicotyledons</taxon>
        <taxon>Gunneridae</taxon>
        <taxon>Pentapetalae</taxon>
        <taxon>rosids</taxon>
        <taxon>fabids</taxon>
        <taxon>Malpighiales</taxon>
        <taxon>Linaceae</taxon>
        <taxon>Linum</taxon>
    </lineage>
</organism>
<dbReference type="InterPro" id="IPR005123">
    <property type="entry name" value="Oxoglu/Fe-dep_dioxygenase_dom"/>
</dbReference>
<evidence type="ECO:0000256" key="4">
    <source>
        <dbReference type="ARBA" id="ARBA00023002"/>
    </source>
</evidence>
<name>A0AAV0P634_9ROSI</name>
<evidence type="ECO:0000256" key="2">
    <source>
        <dbReference type="ARBA" id="ARBA00008056"/>
    </source>
</evidence>
<evidence type="ECO:0000256" key="3">
    <source>
        <dbReference type="ARBA" id="ARBA00022723"/>
    </source>
</evidence>
<keyword evidence="3 6" id="KW-0479">Metal-binding</keyword>
<keyword evidence="9" id="KW-1185">Reference proteome</keyword>
<dbReference type="InterPro" id="IPR044861">
    <property type="entry name" value="IPNS-like_FE2OG_OXY"/>
</dbReference>
<keyword evidence="5 6" id="KW-0408">Iron</keyword>
<evidence type="ECO:0000256" key="6">
    <source>
        <dbReference type="RuleBase" id="RU003682"/>
    </source>
</evidence>
<comment type="similarity">
    <text evidence="2 6">Belongs to the iron/ascorbate-dependent oxidoreductase family.</text>
</comment>
<dbReference type="PROSITE" id="PS51471">
    <property type="entry name" value="FE2OG_OXY"/>
    <property type="match status" value="1"/>
</dbReference>
<gene>
    <name evidence="8" type="ORF">LITE_LOCUS37023</name>
</gene>
<dbReference type="GO" id="GO:0046872">
    <property type="term" value="F:metal ion binding"/>
    <property type="evidence" value="ECO:0007669"/>
    <property type="project" value="UniProtKB-KW"/>
</dbReference>
<accession>A0AAV0P634</accession>
<evidence type="ECO:0000256" key="5">
    <source>
        <dbReference type="ARBA" id="ARBA00023004"/>
    </source>
</evidence>